<dbReference type="GO" id="GO:0016052">
    <property type="term" value="P:carbohydrate catabolic process"/>
    <property type="evidence" value="ECO:0007669"/>
    <property type="project" value="InterPro"/>
</dbReference>
<dbReference type="Proteomes" id="UP000000314">
    <property type="component" value="Chromosome 1"/>
</dbReference>
<reference evidence="14 15" key="1">
    <citation type="journal article" date="2009" name="Nat. Biotechnol.">
        <title>Genome sequence of the recombinant protein production host Pichia pastoris.</title>
        <authorList>
            <person name="De Schutter K."/>
            <person name="Lin Y.C."/>
            <person name="Tiels P."/>
            <person name="Van Hecke A."/>
            <person name="Glinka S."/>
            <person name="Weber-Lehmann J."/>
            <person name="Rouze P."/>
            <person name="Van de Peer Y."/>
            <person name="Callewaert N."/>
        </authorList>
    </citation>
    <scope>NUCLEOTIDE SEQUENCE [LARGE SCALE GENOMIC DNA]</scope>
    <source>
        <strain evidence="15">GS115 / ATCC 20864</strain>
    </source>
</reference>
<evidence type="ECO:0000256" key="7">
    <source>
        <dbReference type="ARBA" id="ARBA00023136"/>
    </source>
</evidence>
<keyword evidence="7 13" id="KW-0472">Membrane</keyword>
<comment type="similarity">
    <text evidence="3 11">Belongs to the glycosyl hydrolase 76 family.</text>
</comment>
<evidence type="ECO:0000256" key="13">
    <source>
        <dbReference type="SAM" id="Phobius"/>
    </source>
</evidence>
<evidence type="ECO:0000256" key="9">
    <source>
        <dbReference type="ARBA" id="ARBA00023295"/>
    </source>
</evidence>
<dbReference type="Gene3D" id="1.50.10.20">
    <property type="match status" value="1"/>
</dbReference>
<evidence type="ECO:0000256" key="12">
    <source>
        <dbReference type="SAM" id="MobiDB-lite"/>
    </source>
</evidence>
<comment type="catalytic activity">
    <reaction evidence="1 11">
        <text>Random hydrolysis of (1-&gt;6)-alpha-D-mannosidic linkages in unbranched (1-&gt;6)-mannans.</text>
        <dbReference type="EC" id="3.2.1.101"/>
    </reaction>
</comment>
<dbReference type="PANTHER" id="PTHR12145:SF36">
    <property type="entry name" value="MANNAN ENDO-1,6-ALPHA-MANNOSIDASE DCW1"/>
    <property type="match status" value="1"/>
</dbReference>
<keyword evidence="8" id="KW-0325">Glycoprotein</keyword>
<dbReference type="GeneID" id="8196651"/>
<dbReference type="CAZy" id="GH76">
    <property type="family name" value="Glycoside Hydrolase Family 76"/>
</dbReference>
<dbReference type="OMA" id="GMFQPPY"/>
<dbReference type="FunCoup" id="C4QW88">
    <property type="interactions" value="23"/>
</dbReference>
<feature type="region of interest" description="Disordered" evidence="12">
    <location>
        <begin position="385"/>
        <end position="404"/>
    </location>
</feature>
<name>C4QW88_KOMPG</name>
<dbReference type="InterPro" id="IPR014480">
    <property type="entry name" value="Mannan-1_6-alpha_mannosidase"/>
</dbReference>
<comment type="subcellular location">
    <subcellularLocation>
        <location evidence="2">Endomembrane system</location>
    </subcellularLocation>
</comment>
<keyword evidence="15" id="KW-1185">Reference proteome</keyword>
<evidence type="ECO:0000256" key="11">
    <source>
        <dbReference type="PIRNR" id="PIRNR016302"/>
    </source>
</evidence>
<dbReference type="InterPro" id="IPR005198">
    <property type="entry name" value="Glyco_hydro_76"/>
</dbReference>
<feature type="transmembrane region" description="Helical" evidence="13">
    <location>
        <begin position="420"/>
        <end position="441"/>
    </location>
</feature>
<dbReference type="AlphaFoldDB" id="C4QW88"/>
<keyword evidence="9 11" id="KW-0326">Glycosidase</keyword>
<evidence type="ECO:0000256" key="6">
    <source>
        <dbReference type="ARBA" id="ARBA00022801"/>
    </source>
</evidence>
<dbReference type="EMBL" id="FN392319">
    <property type="protein sequence ID" value="CAY67511.1"/>
    <property type="molecule type" value="Genomic_DNA"/>
</dbReference>
<dbReference type="PIRSF" id="PIRSF016302">
    <property type="entry name" value="Man_a_manosd"/>
    <property type="match status" value="1"/>
</dbReference>
<dbReference type="GO" id="GO:0012505">
    <property type="term" value="C:endomembrane system"/>
    <property type="evidence" value="ECO:0007669"/>
    <property type="project" value="UniProtKB-SubCell"/>
</dbReference>
<evidence type="ECO:0000313" key="14">
    <source>
        <dbReference type="EMBL" id="CAY67511.1"/>
    </source>
</evidence>
<dbReference type="STRING" id="644223.C4QW88"/>
<evidence type="ECO:0000256" key="10">
    <source>
        <dbReference type="ARBA" id="ARBA00023316"/>
    </source>
</evidence>
<evidence type="ECO:0000256" key="5">
    <source>
        <dbReference type="ARBA" id="ARBA00022729"/>
    </source>
</evidence>
<dbReference type="GO" id="GO:0008496">
    <property type="term" value="F:mannan endo-1,6-alpha-mannosidase activity"/>
    <property type="evidence" value="ECO:0007669"/>
    <property type="project" value="UniProtKB-UniRule"/>
</dbReference>
<keyword evidence="10" id="KW-0961">Cell wall biogenesis/degradation</keyword>
<dbReference type="FunFam" id="1.50.10.20:FF:000006">
    <property type="entry name" value="Mannan endo-1,6-alpha-mannosidase"/>
    <property type="match status" value="1"/>
</dbReference>
<evidence type="ECO:0000256" key="3">
    <source>
        <dbReference type="ARBA" id="ARBA00009699"/>
    </source>
</evidence>
<dbReference type="GO" id="GO:0071555">
    <property type="term" value="P:cell wall organization"/>
    <property type="evidence" value="ECO:0007669"/>
    <property type="project" value="UniProtKB-KW"/>
</dbReference>
<dbReference type="InterPro" id="IPR008928">
    <property type="entry name" value="6-hairpin_glycosidase_sf"/>
</dbReference>
<dbReference type="PANTHER" id="PTHR12145">
    <property type="entry name" value="MANNAN ENDO-1,6-ALPHA-MANNOSIDASE DCW1"/>
    <property type="match status" value="1"/>
</dbReference>
<dbReference type="InParanoid" id="C4QW88"/>
<dbReference type="KEGG" id="ppa:PAS_chr1-1_0147"/>
<dbReference type="HOGENOM" id="CLU_025694_1_2_1"/>
<evidence type="ECO:0000256" key="8">
    <source>
        <dbReference type="ARBA" id="ARBA00023180"/>
    </source>
</evidence>
<evidence type="ECO:0000256" key="4">
    <source>
        <dbReference type="ARBA" id="ARBA00012350"/>
    </source>
</evidence>
<evidence type="ECO:0000313" key="15">
    <source>
        <dbReference type="Proteomes" id="UP000000314"/>
    </source>
</evidence>
<dbReference type="eggNOG" id="ENOG502QWHG">
    <property type="taxonomic scope" value="Eukaryota"/>
</dbReference>
<dbReference type="GO" id="GO:0007117">
    <property type="term" value="P:budding cell bud growth"/>
    <property type="evidence" value="ECO:0007669"/>
    <property type="project" value="TreeGrafter"/>
</dbReference>
<sequence>MWILWLLTTVSALSLDVDSKDSICEATTHIINGMMDYYEGTRYGGTVGMFQTPYYWWQAGEAFGGMIENWFMCDNNTYEEIIYDALLHQTGDNFNYIPANQSTTEGNDDQGFWGFAAMGAAERNFTDPPEDYPSWVALTQAVYNTMWARWDNATCSGGLRWQIFTWNSGYDYKNTISNGCLLHIAARLARFTQNETYGETAEQVWQWLDDVGFINDQGGTYLIYDGANIVSGECTDITTIEWTYNYGVLMAGCAYMYDFTHDEVWLTRTTTLLSSISIFLNDNVIYEQQCQAAMNCNNDQRSFKSIFSRCLGYTAKLVPSLTDQIMTILTASAEGAAKSCSGGTDGVTCGLNWNIGAYDNMYGLGEQMSALEVITQLLVLDSPAPYSQNESSSKSDPEAGIGSSTRINMNDLDITGKDKAGAAILTVLVLGVFIGGLVWIVL</sequence>
<dbReference type="EC" id="3.2.1.101" evidence="4 11"/>
<evidence type="ECO:0000256" key="2">
    <source>
        <dbReference type="ARBA" id="ARBA00004308"/>
    </source>
</evidence>
<dbReference type="Pfam" id="PF03663">
    <property type="entry name" value="Glyco_hydro_76"/>
    <property type="match status" value="1"/>
</dbReference>
<keyword evidence="13" id="KW-1133">Transmembrane helix</keyword>
<evidence type="ECO:0000256" key="1">
    <source>
        <dbReference type="ARBA" id="ARBA00001452"/>
    </source>
</evidence>
<keyword evidence="6 11" id="KW-0378">Hydrolase</keyword>
<accession>C4QW88</accession>
<dbReference type="OrthoDB" id="4187847at2759"/>
<gene>
    <name evidence="14" type="ordered locus">PAS_chr1-1_0147</name>
</gene>
<proteinExistence type="inferred from homology"/>
<dbReference type="RefSeq" id="XP_002489792.1">
    <property type="nucleotide sequence ID" value="XM_002489747.1"/>
</dbReference>
<feature type="compositionally biased region" description="Polar residues" evidence="12">
    <location>
        <begin position="385"/>
        <end position="394"/>
    </location>
</feature>
<protein>
    <recommendedName>
        <fullName evidence="4 11">Mannan endo-1,6-alpha-mannosidase</fullName>
        <ecNumber evidence="4 11">3.2.1.101</ecNumber>
    </recommendedName>
</protein>
<keyword evidence="5" id="KW-0732">Signal</keyword>
<keyword evidence="13" id="KW-0812">Transmembrane</keyword>
<organism evidence="14 15">
    <name type="scientific">Komagataella phaffii (strain GS115 / ATCC 20864)</name>
    <name type="common">Yeast</name>
    <name type="synonym">Pichia pastoris</name>
    <dbReference type="NCBI Taxonomy" id="644223"/>
    <lineage>
        <taxon>Eukaryota</taxon>
        <taxon>Fungi</taxon>
        <taxon>Dikarya</taxon>
        <taxon>Ascomycota</taxon>
        <taxon>Saccharomycotina</taxon>
        <taxon>Pichiomycetes</taxon>
        <taxon>Pichiales</taxon>
        <taxon>Pichiaceae</taxon>
        <taxon>Komagataella</taxon>
    </lineage>
</organism>
<dbReference type="GO" id="GO:0009272">
    <property type="term" value="P:fungal-type cell wall biogenesis"/>
    <property type="evidence" value="ECO:0007669"/>
    <property type="project" value="TreeGrafter"/>
</dbReference>
<dbReference type="SUPFAM" id="SSF48208">
    <property type="entry name" value="Six-hairpin glycosidases"/>
    <property type="match status" value="1"/>
</dbReference>